<keyword evidence="5" id="KW-0413">Isomerase</keyword>
<dbReference type="InterPro" id="IPR042171">
    <property type="entry name" value="Acyl-CoA_hotdog"/>
</dbReference>
<dbReference type="EMBL" id="KN880480">
    <property type="protein sequence ID" value="KIY69688.1"/>
    <property type="molecule type" value="Genomic_DNA"/>
</dbReference>
<dbReference type="GO" id="GO:0047617">
    <property type="term" value="F:fatty acyl-CoA hydrolase activity"/>
    <property type="evidence" value="ECO:0007669"/>
    <property type="project" value="InterPro"/>
</dbReference>
<dbReference type="AlphaFoldDB" id="A0A0D7BGM2"/>
<dbReference type="Pfam" id="PF13622">
    <property type="entry name" value="4HBT_3"/>
    <property type="match status" value="1"/>
</dbReference>
<comment type="similarity">
    <text evidence="1">Belongs to the C/M/P thioester hydrolase family.</text>
</comment>
<sequence>MSSSSAPITNNQVEHEHIRSSLQVEKLEANLFRSKMLWLPGGSKGVFGGQVISQALVSATQCVDKTYGLHSMHCYFLLGASPDTPVVYHVEVLRRGKSYLTCMVKAIQHGNNIFILLCSFHKSEPWQITRQWQMPIVPTPEQCADVEDVHLRNSETPGLNPTIKQILQRVAEERRKSPVAMKQCLDHEITADGHVRYMYWMKARDIRKYPAHYQKCILAYISDLYLIATVPKMLNLDLHAKGPGALGMTSTLDHVIQFYDNDFDCGDWMLYVMENPVDGLGRGLARGQIFTREGKLIAITTQEGVVREDVRPTTRL</sequence>
<dbReference type="GO" id="GO:0016853">
    <property type="term" value="F:isomerase activity"/>
    <property type="evidence" value="ECO:0007669"/>
    <property type="project" value="UniProtKB-KW"/>
</dbReference>
<dbReference type="GO" id="GO:0009062">
    <property type="term" value="P:fatty acid catabolic process"/>
    <property type="evidence" value="ECO:0007669"/>
    <property type="project" value="TreeGrafter"/>
</dbReference>
<feature type="domain" description="Acyl-CoA thioesterase-like N-terminal HotDog" evidence="3">
    <location>
        <begin position="42"/>
        <end position="121"/>
    </location>
</feature>
<dbReference type="SUPFAM" id="SSF54637">
    <property type="entry name" value="Thioesterase/thiol ester dehydrase-isomerase"/>
    <property type="match status" value="2"/>
</dbReference>
<dbReference type="InterPro" id="IPR049449">
    <property type="entry name" value="TesB_ACOT8-like_N"/>
</dbReference>
<evidence type="ECO:0000313" key="5">
    <source>
        <dbReference type="EMBL" id="KIY69688.1"/>
    </source>
</evidence>
<dbReference type="Gene3D" id="2.40.160.210">
    <property type="entry name" value="Acyl-CoA thioesterase, double hotdog domain"/>
    <property type="match status" value="1"/>
</dbReference>
<keyword evidence="6" id="KW-1185">Reference proteome</keyword>
<dbReference type="PANTHER" id="PTHR11066:SF34">
    <property type="entry name" value="ACYL-COENZYME A THIOESTERASE 8"/>
    <property type="match status" value="1"/>
</dbReference>
<proteinExistence type="inferred from homology"/>
<feature type="domain" description="Acyl-CoA thioesterase-like C-terminal" evidence="4">
    <location>
        <begin position="188"/>
        <end position="306"/>
    </location>
</feature>
<dbReference type="STRING" id="1314674.A0A0D7BGM2"/>
<dbReference type="CDD" id="cd03444">
    <property type="entry name" value="Thioesterase_II_repeat1"/>
    <property type="match status" value="1"/>
</dbReference>
<dbReference type="GO" id="GO:0005782">
    <property type="term" value="C:peroxisomal matrix"/>
    <property type="evidence" value="ECO:0007669"/>
    <property type="project" value="UniProtKB-SubCell"/>
</dbReference>
<dbReference type="CDD" id="cd03445">
    <property type="entry name" value="Thioesterase_II_repeat2"/>
    <property type="match status" value="1"/>
</dbReference>
<evidence type="ECO:0000256" key="2">
    <source>
        <dbReference type="ARBA" id="ARBA00022801"/>
    </source>
</evidence>
<dbReference type="GO" id="GO:0006637">
    <property type="term" value="P:acyl-CoA metabolic process"/>
    <property type="evidence" value="ECO:0007669"/>
    <property type="project" value="InterPro"/>
</dbReference>
<protein>
    <submittedName>
        <fullName evidence="5">Thioesterase/thiol ester dehydrase-isomerase</fullName>
    </submittedName>
</protein>
<keyword evidence="2" id="KW-0378">Hydrolase</keyword>
<evidence type="ECO:0000259" key="4">
    <source>
        <dbReference type="Pfam" id="PF20789"/>
    </source>
</evidence>
<gene>
    <name evidence="5" type="ORF">CYLTODRAFT_488756</name>
</gene>
<dbReference type="Pfam" id="PF20789">
    <property type="entry name" value="4HBT_3C"/>
    <property type="match status" value="1"/>
</dbReference>
<dbReference type="OrthoDB" id="68328at2759"/>
<accession>A0A0D7BGM2</accession>
<name>A0A0D7BGM2_9AGAR</name>
<dbReference type="InterPro" id="IPR003703">
    <property type="entry name" value="Acyl_CoA_thio"/>
</dbReference>
<dbReference type="Proteomes" id="UP000054007">
    <property type="component" value="Unassembled WGS sequence"/>
</dbReference>
<dbReference type="InterPro" id="IPR029069">
    <property type="entry name" value="HotDog_dom_sf"/>
</dbReference>
<organism evidence="5 6">
    <name type="scientific">Cylindrobasidium torrendii FP15055 ss-10</name>
    <dbReference type="NCBI Taxonomy" id="1314674"/>
    <lineage>
        <taxon>Eukaryota</taxon>
        <taxon>Fungi</taxon>
        <taxon>Dikarya</taxon>
        <taxon>Basidiomycota</taxon>
        <taxon>Agaricomycotina</taxon>
        <taxon>Agaricomycetes</taxon>
        <taxon>Agaricomycetidae</taxon>
        <taxon>Agaricales</taxon>
        <taxon>Marasmiineae</taxon>
        <taxon>Physalacriaceae</taxon>
        <taxon>Cylindrobasidium</taxon>
    </lineage>
</organism>
<dbReference type="PANTHER" id="PTHR11066">
    <property type="entry name" value="ACYL-COA THIOESTERASE"/>
    <property type="match status" value="1"/>
</dbReference>
<evidence type="ECO:0000259" key="3">
    <source>
        <dbReference type="Pfam" id="PF13622"/>
    </source>
</evidence>
<evidence type="ECO:0000256" key="1">
    <source>
        <dbReference type="ARBA" id="ARBA00006538"/>
    </source>
</evidence>
<reference evidence="5 6" key="1">
    <citation type="journal article" date="2015" name="Fungal Genet. Biol.">
        <title>Evolution of novel wood decay mechanisms in Agaricales revealed by the genome sequences of Fistulina hepatica and Cylindrobasidium torrendii.</title>
        <authorList>
            <person name="Floudas D."/>
            <person name="Held B.W."/>
            <person name="Riley R."/>
            <person name="Nagy L.G."/>
            <person name="Koehler G."/>
            <person name="Ransdell A.S."/>
            <person name="Younus H."/>
            <person name="Chow J."/>
            <person name="Chiniquy J."/>
            <person name="Lipzen A."/>
            <person name="Tritt A."/>
            <person name="Sun H."/>
            <person name="Haridas S."/>
            <person name="LaButti K."/>
            <person name="Ohm R.A."/>
            <person name="Kues U."/>
            <person name="Blanchette R.A."/>
            <person name="Grigoriev I.V."/>
            <person name="Minto R.E."/>
            <person name="Hibbett D.S."/>
        </authorList>
    </citation>
    <scope>NUCLEOTIDE SEQUENCE [LARGE SCALE GENOMIC DNA]</scope>
    <source>
        <strain evidence="5 6">FP15055 ss-10</strain>
    </source>
</reference>
<dbReference type="InterPro" id="IPR049450">
    <property type="entry name" value="ACOT8-like_C"/>
</dbReference>
<evidence type="ECO:0000313" key="6">
    <source>
        <dbReference type="Proteomes" id="UP000054007"/>
    </source>
</evidence>